<dbReference type="InterPro" id="IPR001650">
    <property type="entry name" value="Helicase_C-like"/>
</dbReference>
<reference evidence="6 7" key="1">
    <citation type="submission" date="2019-12" db="EMBL/GenBank/DDBJ databases">
        <authorList>
            <person name="Alioto T."/>
            <person name="Alioto T."/>
            <person name="Gomez Garrido J."/>
        </authorList>
    </citation>
    <scope>NUCLEOTIDE SEQUENCE [LARGE SCALE GENOMIC DNA]</scope>
</reference>
<evidence type="ECO:0000313" key="7">
    <source>
        <dbReference type="Proteomes" id="UP000594638"/>
    </source>
</evidence>
<evidence type="ECO:0000259" key="5">
    <source>
        <dbReference type="PROSITE" id="PS51194"/>
    </source>
</evidence>
<dbReference type="Gene3D" id="3.40.50.300">
    <property type="entry name" value="P-loop containing nucleotide triphosphate hydrolases"/>
    <property type="match status" value="1"/>
</dbReference>
<proteinExistence type="predicted"/>
<evidence type="ECO:0000256" key="3">
    <source>
        <dbReference type="ARBA" id="ARBA00022806"/>
    </source>
</evidence>
<evidence type="ECO:0000256" key="2">
    <source>
        <dbReference type="ARBA" id="ARBA00022801"/>
    </source>
</evidence>
<dbReference type="Pfam" id="PF00271">
    <property type="entry name" value="Helicase_C"/>
    <property type="match status" value="1"/>
</dbReference>
<evidence type="ECO:0000256" key="1">
    <source>
        <dbReference type="ARBA" id="ARBA00022741"/>
    </source>
</evidence>
<dbReference type="AlphaFoldDB" id="A0A8S0R781"/>
<keyword evidence="1" id="KW-0547">Nucleotide-binding</keyword>
<name>A0A8S0R781_OLEEU</name>
<protein>
    <submittedName>
        <fullName evidence="6">DEAD-box ATP-dependent RNA helicase 36</fullName>
    </submittedName>
</protein>
<keyword evidence="2" id="KW-0378">Hydrolase</keyword>
<dbReference type="GO" id="GO:0005829">
    <property type="term" value="C:cytosol"/>
    <property type="evidence" value="ECO:0007669"/>
    <property type="project" value="TreeGrafter"/>
</dbReference>
<gene>
    <name evidence="6" type="ORF">OLEA9_A063415</name>
</gene>
<dbReference type="PROSITE" id="PS51194">
    <property type="entry name" value="HELICASE_CTER"/>
    <property type="match status" value="1"/>
</dbReference>
<keyword evidence="4" id="KW-0067">ATP-binding</keyword>
<dbReference type="EMBL" id="CACTIH010002190">
    <property type="protein sequence ID" value="CAA2974679.1"/>
    <property type="molecule type" value="Genomic_DNA"/>
</dbReference>
<organism evidence="6 7">
    <name type="scientific">Olea europaea subsp. europaea</name>
    <dbReference type="NCBI Taxonomy" id="158383"/>
    <lineage>
        <taxon>Eukaryota</taxon>
        <taxon>Viridiplantae</taxon>
        <taxon>Streptophyta</taxon>
        <taxon>Embryophyta</taxon>
        <taxon>Tracheophyta</taxon>
        <taxon>Spermatophyta</taxon>
        <taxon>Magnoliopsida</taxon>
        <taxon>eudicotyledons</taxon>
        <taxon>Gunneridae</taxon>
        <taxon>Pentapetalae</taxon>
        <taxon>asterids</taxon>
        <taxon>lamiids</taxon>
        <taxon>Lamiales</taxon>
        <taxon>Oleaceae</taxon>
        <taxon>Oleeae</taxon>
        <taxon>Olea</taxon>
    </lineage>
</organism>
<dbReference type="OrthoDB" id="196131at2759"/>
<comment type="caution">
    <text evidence="6">The sequence shown here is derived from an EMBL/GenBank/DDBJ whole genome shotgun (WGS) entry which is preliminary data.</text>
</comment>
<dbReference type="InterPro" id="IPR050079">
    <property type="entry name" value="DEAD_box_RNA_helicase"/>
</dbReference>
<dbReference type="SUPFAM" id="SSF52540">
    <property type="entry name" value="P-loop containing nucleoside triphosphate hydrolases"/>
    <property type="match status" value="1"/>
</dbReference>
<dbReference type="PANTHER" id="PTHR47959">
    <property type="entry name" value="ATP-DEPENDENT RNA HELICASE RHLE-RELATED"/>
    <property type="match status" value="1"/>
</dbReference>
<keyword evidence="3 6" id="KW-0347">Helicase</keyword>
<dbReference type="Proteomes" id="UP000594638">
    <property type="component" value="Unassembled WGS sequence"/>
</dbReference>
<dbReference type="GO" id="GO:0005524">
    <property type="term" value="F:ATP binding"/>
    <property type="evidence" value="ECO:0007669"/>
    <property type="project" value="UniProtKB-KW"/>
</dbReference>
<accession>A0A8S0R781</accession>
<sequence>MEEMEIRSAIIFVSTCRSCELLSLLVEELEVEVAALHSFKSQSLRLSALHKFKSCQVPVLLATDVASRGMLGIMFTVLGVLQEPEEEAWLLALSPRFTKPGA</sequence>
<keyword evidence="7" id="KW-1185">Reference proteome</keyword>
<feature type="domain" description="Helicase C-terminal" evidence="5">
    <location>
        <begin position="1"/>
        <end position="102"/>
    </location>
</feature>
<evidence type="ECO:0000313" key="6">
    <source>
        <dbReference type="EMBL" id="CAA2974679.1"/>
    </source>
</evidence>
<evidence type="ECO:0000256" key="4">
    <source>
        <dbReference type="ARBA" id="ARBA00022840"/>
    </source>
</evidence>
<dbReference type="GO" id="GO:0003724">
    <property type="term" value="F:RNA helicase activity"/>
    <property type="evidence" value="ECO:0007669"/>
    <property type="project" value="TreeGrafter"/>
</dbReference>
<dbReference type="InterPro" id="IPR027417">
    <property type="entry name" value="P-loop_NTPase"/>
</dbReference>
<dbReference type="PANTHER" id="PTHR47959:SF24">
    <property type="entry name" value="ATP-DEPENDENT RNA HELICASE"/>
    <property type="match status" value="1"/>
</dbReference>
<dbReference type="Gramene" id="OE9A063415T1">
    <property type="protein sequence ID" value="OE9A063415C1"/>
    <property type="gene ID" value="OE9A063415"/>
</dbReference>
<dbReference type="GO" id="GO:0016787">
    <property type="term" value="F:hydrolase activity"/>
    <property type="evidence" value="ECO:0007669"/>
    <property type="project" value="UniProtKB-KW"/>
</dbReference>